<gene>
    <name evidence="2" type="ORF">N7505_007591</name>
</gene>
<dbReference type="PANTHER" id="PTHR40468:SF1">
    <property type="entry name" value="TOPOISOMERASE I DAMAGE AFFECTED PROTEIN 11"/>
    <property type="match status" value="1"/>
</dbReference>
<evidence type="ECO:0000313" key="2">
    <source>
        <dbReference type="EMBL" id="KAJ5264798.1"/>
    </source>
</evidence>
<sequence>MTLLQPDLTEKINRKIHIAQAWPNSNTNLLRFTASTQTSPWAATSPLTYRRGFQAVVAKRPLPLPRASTSIQELSRSARNKHAFSLHSRAMQPMEFASRKRRRSDSASAPPKKTIQASRKSSYQLTESSPGTNGYLRTLMAAAPVPGTPSVFHQPSDKEPDSELPLHSHQNASSTIGSSPPRTPPPKHSRLARTGRYIDDANRSGLSLYMVDSPPARVAGGNHYQVCSPSIPPSQHAVLPSMTPTLGRDMFVTSETSSQQFNFADFVNLTPSPTTASWDIRTPGNPPRIPTATK</sequence>
<evidence type="ECO:0000256" key="1">
    <source>
        <dbReference type="SAM" id="MobiDB-lite"/>
    </source>
</evidence>
<name>A0ABQ8WDU7_PENCH</name>
<feature type="compositionally biased region" description="Basic and acidic residues" evidence="1">
    <location>
        <begin position="155"/>
        <end position="166"/>
    </location>
</feature>
<dbReference type="Proteomes" id="UP001220256">
    <property type="component" value="Unassembled WGS sequence"/>
</dbReference>
<comment type="caution">
    <text evidence="2">The sequence shown here is derived from an EMBL/GenBank/DDBJ whole genome shotgun (WGS) entry which is preliminary data.</text>
</comment>
<dbReference type="PANTHER" id="PTHR40468">
    <property type="entry name" value="YALI0A15257P"/>
    <property type="match status" value="1"/>
</dbReference>
<feature type="region of interest" description="Disordered" evidence="1">
    <location>
        <begin position="146"/>
        <end position="192"/>
    </location>
</feature>
<proteinExistence type="predicted"/>
<keyword evidence="3" id="KW-1185">Reference proteome</keyword>
<feature type="compositionally biased region" description="Polar residues" evidence="1">
    <location>
        <begin position="168"/>
        <end position="180"/>
    </location>
</feature>
<accession>A0ABQ8WDU7</accession>
<feature type="compositionally biased region" description="Pro residues" evidence="1">
    <location>
        <begin position="284"/>
        <end position="294"/>
    </location>
</feature>
<reference evidence="2 3" key="1">
    <citation type="journal article" date="2023" name="IMA Fungus">
        <title>Comparative genomic study of the Penicillium genus elucidates a diverse pangenome and 15 lateral gene transfer events.</title>
        <authorList>
            <person name="Petersen C."/>
            <person name="Sorensen T."/>
            <person name="Nielsen M.R."/>
            <person name="Sondergaard T.E."/>
            <person name="Sorensen J.L."/>
            <person name="Fitzpatrick D.A."/>
            <person name="Frisvad J.C."/>
            <person name="Nielsen K.L."/>
        </authorList>
    </citation>
    <scope>NUCLEOTIDE SEQUENCE [LARGE SCALE GENOMIC DNA]</scope>
    <source>
        <strain evidence="2 3">IBT 3361</strain>
    </source>
</reference>
<feature type="compositionally biased region" description="Polar residues" evidence="1">
    <location>
        <begin position="115"/>
        <end position="132"/>
    </location>
</feature>
<evidence type="ECO:0000313" key="3">
    <source>
        <dbReference type="Proteomes" id="UP001220256"/>
    </source>
</evidence>
<feature type="region of interest" description="Disordered" evidence="1">
    <location>
        <begin position="69"/>
        <end position="134"/>
    </location>
</feature>
<dbReference type="EMBL" id="JAPVEB010000004">
    <property type="protein sequence ID" value="KAJ5264798.1"/>
    <property type="molecule type" value="Genomic_DNA"/>
</dbReference>
<organism evidence="2 3">
    <name type="scientific">Penicillium chrysogenum</name>
    <name type="common">Penicillium notatum</name>
    <dbReference type="NCBI Taxonomy" id="5076"/>
    <lineage>
        <taxon>Eukaryota</taxon>
        <taxon>Fungi</taxon>
        <taxon>Dikarya</taxon>
        <taxon>Ascomycota</taxon>
        <taxon>Pezizomycotina</taxon>
        <taxon>Eurotiomycetes</taxon>
        <taxon>Eurotiomycetidae</taxon>
        <taxon>Eurotiales</taxon>
        <taxon>Aspergillaceae</taxon>
        <taxon>Penicillium</taxon>
        <taxon>Penicillium chrysogenum species complex</taxon>
    </lineage>
</organism>
<feature type="region of interest" description="Disordered" evidence="1">
    <location>
        <begin position="274"/>
        <end position="294"/>
    </location>
</feature>
<protein>
    <submittedName>
        <fullName evidence="2">Uncharacterized protein</fullName>
    </submittedName>
</protein>